<dbReference type="PANTHER" id="PTHR43572:SF29">
    <property type="entry name" value="PROTEIN SMAX1-LIKE 4"/>
    <property type="match status" value="1"/>
</dbReference>
<evidence type="ECO:0000313" key="2">
    <source>
        <dbReference type="Proteomes" id="UP000886595"/>
    </source>
</evidence>
<organism evidence="1 2">
    <name type="scientific">Brassica carinata</name>
    <name type="common">Ethiopian mustard</name>
    <name type="synonym">Abyssinian cabbage</name>
    <dbReference type="NCBI Taxonomy" id="52824"/>
    <lineage>
        <taxon>Eukaryota</taxon>
        <taxon>Viridiplantae</taxon>
        <taxon>Streptophyta</taxon>
        <taxon>Embryophyta</taxon>
        <taxon>Tracheophyta</taxon>
        <taxon>Spermatophyta</taxon>
        <taxon>Magnoliopsida</taxon>
        <taxon>eudicotyledons</taxon>
        <taxon>Gunneridae</taxon>
        <taxon>Pentapetalae</taxon>
        <taxon>rosids</taxon>
        <taxon>malvids</taxon>
        <taxon>Brassicales</taxon>
        <taxon>Brassicaceae</taxon>
        <taxon>Brassiceae</taxon>
        <taxon>Brassica</taxon>
    </lineage>
</organism>
<dbReference type="PANTHER" id="PTHR43572">
    <property type="entry name" value="CHAPERONE PROTEIN CLPD, CHLOROPLASTIC"/>
    <property type="match status" value="1"/>
</dbReference>
<comment type="caution">
    <text evidence="1">The sequence shown here is derived from an EMBL/GenBank/DDBJ whole genome shotgun (WGS) entry which is preliminary data.</text>
</comment>
<accession>A0A8X7P0K6</accession>
<evidence type="ECO:0000313" key="1">
    <source>
        <dbReference type="EMBL" id="KAG2241678.1"/>
    </source>
</evidence>
<dbReference type="AlphaFoldDB" id="A0A8X7P0K6"/>
<proteinExistence type="predicted"/>
<keyword evidence="2" id="KW-1185">Reference proteome</keyword>
<sequence>MAKGEMFGCWLYDVTAKRGLALTITTSFFGSVDHMLKINLRTSKASEACEELEKALKHREKTKNPRIQEEEEKNNVACDISNIKKEFSGQLSALDLNLRFYAEEEEEAKSASQTSTGCVERFLDSIKNRFDFNVLSKEI</sequence>
<reference evidence="1 2" key="1">
    <citation type="submission" date="2020-02" db="EMBL/GenBank/DDBJ databases">
        <authorList>
            <person name="Ma Q."/>
            <person name="Huang Y."/>
            <person name="Song X."/>
            <person name="Pei D."/>
        </authorList>
    </citation>
    <scope>NUCLEOTIDE SEQUENCE [LARGE SCALE GENOMIC DNA]</scope>
    <source>
        <strain evidence="1">Sxm20200214</strain>
        <tissue evidence="1">Leaf</tissue>
    </source>
</reference>
<dbReference type="OrthoDB" id="1133100at2759"/>
<gene>
    <name evidence="1" type="ORF">Bca52824_090251</name>
</gene>
<dbReference type="InterPro" id="IPR051650">
    <property type="entry name" value="SL_signaling_regulator"/>
</dbReference>
<dbReference type="EMBL" id="JAAMPC010000864">
    <property type="protein sequence ID" value="KAG2241678.1"/>
    <property type="molecule type" value="Genomic_DNA"/>
</dbReference>
<name>A0A8X7P0K6_BRACI</name>
<protein>
    <submittedName>
        <fullName evidence="1">Uncharacterized protein</fullName>
    </submittedName>
</protein>
<dbReference type="Proteomes" id="UP000886595">
    <property type="component" value="Unassembled WGS sequence"/>
</dbReference>